<dbReference type="AlphaFoldDB" id="W6RQR6"/>
<gene>
    <name evidence="8" type="ORF">LPU83_pLPU83d_1115</name>
</gene>
<dbReference type="KEGG" id="rhl:LPU83_pLPU83d_1115"/>
<evidence type="ECO:0000259" key="5">
    <source>
        <dbReference type="Pfam" id="PF02563"/>
    </source>
</evidence>
<dbReference type="InterPro" id="IPR049712">
    <property type="entry name" value="Poly_export"/>
</dbReference>
<geneLocation type="plasmid" evidence="8 9">
    <name>pLPU83d</name>
</geneLocation>
<feature type="domain" description="AprE-like long alpha-helical hairpin" evidence="7">
    <location>
        <begin position="181"/>
        <end position="367"/>
    </location>
</feature>
<dbReference type="InterPro" id="IPR003715">
    <property type="entry name" value="Poly_export_N"/>
</dbReference>
<feature type="compositionally biased region" description="Basic residues" evidence="3">
    <location>
        <begin position="446"/>
        <end position="455"/>
    </location>
</feature>
<proteinExistence type="predicted"/>
<evidence type="ECO:0000256" key="1">
    <source>
        <dbReference type="ARBA" id="ARBA00022729"/>
    </source>
</evidence>
<feature type="region of interest" description="Disordered" evidence="3">
    <location>
        <begin position="426"/>
        <end position="455"/>
    </location>
</feature>
<dbReference type="Gene3D" id="3.30.1950.10">
    <property type="entry name" value="wza like domain"/>
    <property type="match status" value="1"/>
</dbReference>
<sequence>MRHRCPRWFDECLWVFRPFVRWAAAACLIFCTNTAMAAMADDYILGPQDILKIRVFEWRPSTGTAFEWVPLTGDFSISAAGNLSLPIIGNVPAAGKTLEQVSAMIGERLQNQVGLQKRPNAAVEIASYRPFFVTGMVATPGKYNFSPGLTVEQALSMAGGIGPVDANVIGLQRQALAGRGDLRALQAERLELIARQARVDAILANATDVTFPSELTSELGQPRIAKMMKDEQALFEMRARSMETEIDALNRAKLLAVNQIDALKAKSASLAKQIELANKDVGSVNKLVQQGLTVSARQLGANQNLAELESRNLDVSLAILKTQQDMTKVDQDIGDVRNRYRIDALTEAAQLRDRFASNAEKIATERDLLRNLEVRAPSAMAALEEDKESYGFITTINRVIDGSVENLIVSDNDPVSPGDVIRVERREQTSPAASVGSNEEAAPGAGRRRVARAGE</sequence>
<evidence type="ECO:0000256" key="4">
    <source>
        <dbReference type="SAM" id="SignalP"/>
    </source>
</evidence>
<evidence type="ECO:0000259" key="6">
    <source>
        <dbReference type="Pfam" id="PF10531"/>
    </source>
</evidence>
<dbReference type="Gene3D" id="3.10.560.10">
    <property type="entry name" value="Outer membrane lipoprotein wza domain like"/>
    <property type="match status" value="2"/>
</dbReference>
<evidence type="ECO:0000256" key="3">
    <source>
        <dbReference type="SAM" id="MobiDB-lite"/>
    </source>
</evidence>
<evidence type="ECO:0000313" key="9">
    <source>
        <dbReference type="Proteomes" id="UP000019443"/>
    </source>
</evidence>
<evidence type="ECO:0000256" key="2">
    <source>
        <dbReference type="SAM" id="Coils"/>
    </source>
</evidence>
<dbReference type="PATRIC" id="fig|348824.6.peg.6817"/>
<keyword evidence="1 4" id="KW-0732">Signal</keyword>
<feature type="domain" description="Polysaccharide export protein N-terminal" evidence="5">
    <location>
        <begin position="40"/>
        <end position="125"/>
    </location>
</feature>
<dbReference type="HOGENOM" id="CLU_037300_1_0_5"/>
<keyword evidence="8" id="KW-0614">Plasmid</keyword>
<protein>
    <submittedName>
        <fullName evidence="8">Periplasmic protein involved in polysaccharide export</fullName>
    </submittedName>
</protein>
<dbReference type="Pfam" id="PF02563">
    <property type="entry name" value="Poly_export"/>
    <property type="match status" value="1"/>
</dbReference>
<dbReference type="Proteomes" id="UP000019443">
    <property type="component" value="Plasmid pLPU83d"/>
</dbReference>
<name>W6RQR6_9HYPH</name>
<feature type="chain" id="PRO_5004882630" evidence="4">
    <location>
        <begin position="38"/>
        <end position="455"/>
    </location>
</feature>
<accession>W6RQR6</accession>
<organism evidence="8 9">
    <name type="scientific">Rhizobium favelukesii</name>
    <dbReference type="NCBI Taxonomy" id="348824"/>
    <lineage>
        <taxon>Bacteria</taxon>
        <taxon>Pseudomonadati</taxon>
        <taxon>Pseudomonadota</taxon>
        <taxon>Alphaproteobacteria</taxon>
        <taxon>Hyphomicrobiales</taxon>
        <taxon>Rhizobiaceae</taxon>
        <taxon>Rhizobium/Agrobacterium group</taxon>
        <taxon>Rhizobium</taxon>
    </lineage>
</organism>
<reference evidence="8" key="1">
    <citation type="submission" date="2013-11" db="EMBL/GenBank/DDBJ databases">
        <title>Draft genome sequence of the broad-host-range Rhizobium sp. LPU83 strain, a member of the low-genetic diversity Oregon-like Rhizobium sp. group.</title>
        <authorList>
            <person name="Wibberg D."/>
            <person name="Puehler A."/>
            <person name="Schlueter A."/>
        </authorList>
    </citation>
    <scope>NUCLEOTIDE SEQUENCE [LARGE SCALE GENOMIC DNA]</scope>
    <source>
        <strain evidence="8">LPU83</strain>
        <plasmid evidence="8">pLPU83d</plasmid>
    </source>
</reference>
<dbReference type="Pfam" id="PF25994">
    <property type="entry name" value="HH_AprE"/>
    <property type="match status" value="1"/>
</dbReference>
<feature type="signal peptide" evidence="4">
    <location>
        <begin position="1"/>
        <end position="37"/>
    </location>
</feature>
<dbReference type="PANTHER" id="PTHR33619:SF3">
    <property type="entry name" value="POLYSACCHARIDE EXPORT PROTEIN GFCE-RELATED"/>
    <property type="match status" value="1"/>
</dbReference>
<dbReference type="GO" id="GO:0015159">
    <property type="term" value="F:polysaccharide transmembrane transporter activity"/>
    <property type="evidence" value="ECO:0007669"/>
    <property type="project" value="InterPro"/>
</dbReference>
<dbReference type="EMBL" id="HG916855">
    <property type="protein sequence ID" value="CDM62485.1"/>
    <property type="molecule type" value="Genomic_DNA"/>
</dbReference>
<keyword evidence="9" id="KW-1185">Reference proteome</keyword>
<keyword evidence="2" id="KW-0175">Coiled coil</keyword>
<dbReference type="PANTHER" id="PTHR33619">
    <property type="entry name" value="POLYSACCHARIDE EXPORT PROTEIN GFCE-RELATED"/>
    <property type="match status" value="1"/>
</dbReference>
<evidence type="ECO:0000259" key="7">
    <source>
        <dbReference type="Pfam" id="PF25994"/>
    </source>
</evidence>
<dbReference type="InterPro" id="IPR058781">
    <property type="entry name" value="HH_AprE-like"/>
</dbReference>
<feature type="domain" description="Soluble ligand binding" evidence="6">
    <location>
        <begin position="131"/>
        <end position="163"/>
    </location>
</feature>
<evidence type="ECO:0000313" key="8">
    <source>
        <dbReference type="EMBL" id="CDM62485.1"/>
    </source>
</evidence>
<feature type="coiled-coil region" evidence="2">
    <location>
        <begin position="246"/>
        <end position="280"/>
    </location>
</feature>
<dbReference type="InterPro" id="IPR019554">
    <property type="entry name" value="Soluble_ligand-bd"/>
</dbReference>
<dbReference type="Pfam" id="PF10531">
    <property type="entry name" value="SLBB"/>
    <property type="match status" value="1"/>
</dbReference>